<dbReference type="GO" id="GO:0005524">
    <property type="term" value="F:ATP binding"/>
    <property type="evidence" value="ECO:0007669"/>
    <property type="project" value="UniProtKB-UniRule"/>
</dbReference>
<dbReference type="SUPFAM" id="SSF56784">
    <property type="entry name" value="HAD-like"/>
    <property type="match status" value="1"/>
</dbReference>
<dbReference type="CDD" id="cd02094">
    <property type="entry name" value="P-type_ATPase_Cu-like"/>
    <property type="match status" value="1"/>
</dbReference>
<proteinExistence type="inferred from homology"/>
<accession>A0A4Q4TVB7</accession>
<dbReference type="EMBL" id="QJNU01000012">
    <property type="protein sequence ID" value="RYP10822.1"/>
    <property type="molecule type" value="Genomic_DNA"/>
</dbReference>
<dbReference type="InterPro" id="IPR023298">
    <property type="entry name" value="ATPase_P-typ_TM_dom_sf"/>
</dbReference>
<dbReference type="PRINTS" id="PR00120">
    <property type="entry name" value="HATPASE"/>
</dbReference>
<feature type="transmembrane region" description="Helical" evidence="10">
    <location>
        <begin position="428"/>
        <end position="449"/>
    </location>
</feature>
<dbReference type="InterPro" id="IPR001757">
    <property type="entry name" value="P_typ_ATPase"/>
</dbReference>
<dbReference type="InterPro" id="IPR036412">
    <property type="entry name" value="HAD-like_sf"/>
</dbReference>
<dbReference type="FunFam" id="3.30.70.100:FF:000001">
    <property type="entry name" value="ATPase copper transporting beta"/>
    <property type="match status" value="1"/>
</dbReference>
<dbReference type="SUPFAM" id="SSF81653">
    <property type="entry name" value="Calcium ATPase, transduction domain A"/>
    <property type="match status" value="1"/>
</dbReference>
<evidence type="ECO:0000256" key="3">
    <source>
        <dbReference type="ARBA" id="ARBA00022692"/>
    </source>
</evidence>
<dbReference type="Pfam" id="PF00122">
    <property type="entry name" value="E1-E2_ATPase"/>
    <property type="match status" value="1"/>
</dbReference>
<evidence type="ECO:0000256" key="9">
    <source>
        <dbReference type="ARBA" id="ARBA00023136"/>
    </source>
</evidence>
<keyword evidence="4 10" id="KW-0479">Metal-binding</keyword>
<evidence type="ECO:0000256" key="7">
    <source>
        <dbReference type="ARBA" id="ARBA00022967"/>
    </source>
</evidence>
<dbReference type="InterPro" id="IPR036163">
    <property type="entry name" value="HMA_dom_sf"/>
</dbReference>
<comment type="caution">
    <text evidence="12">The sequence shown here is derived from an EMBL/GenBank/DDBJ whole genome shotgun (WGS) entry which is preliminary data.</text>
</comment>
<name>A0A4Q4TVB7_9PEZI</name>
<evidence type="ECO:0000256" key="1">
    <source>
        <dbReference type="ARBA" id="ARBA00004141"/>
    </source>
</evidence>
<dbReference type="GO" id="GO:0016020">
    <property type="term" value="C:membrane"/>
    <property type="evidence" value="ECO:0007669"/>
    <property type="project" value="UniProtKB-SubCell"/>
</dbReference>
<keyword evidence="3 10" id="KW-0812">Transmembrane</keyword>
<reference evidence="12 13" key="1">
    <citation type="submission" date="2018-06" db="EMBL/GenBank/DDBJ databases">
        <title>Complete Genomes of Monosporascus.</title>
        <authorList>
            <person name="Robinson A.J."/>
            <person name="Natvig D.O."/>
        </authorList>
    </citation>
    <scope>NUCLEOTIDE SEQUENCE [LARGE SCALE GENOMIC DNA]</scope>
    <source>
        <strain evidence="12 13">CBS 110550</strain>
    </source>
</reference>
<dbReference type="Gene3D" id="3.30.70.100">
    <property type="match status" value="2"/>
</dbReference>
<evidence type="ECO:0000256" key="10">
    <source>
        <dbReference type="RuleBase" id="RU362081"/>
    </source>
</evidence>
<dbReference type="SUPFAM" id="SSF55008">
    <property type="entry name" value="HMA, heavy metal-associated domain"/>
    <property type="match status" value="2"/>
</dbReference>
<comment type="subcellular location">
    <subcellularLocation>
        <location evidence="1">Membrane</location>
        <topology evidence="1">Multi-pass membrane protein</topology>
    </subcellularLocation>
</comment>
<dbReference type="GO" id="GO:0043682">
    <property type="term" value="F:P-type divalent copper transporter activity"/>
    <property type="evidence" value="ECO:0007669"/>
    <property type="project" value="TreeGrafter"/>
</dbReference>
<feature type="transmembrane region" description="Helical" evidence="10">
    <location>
        <begin position="512"/>
        <end position="529"/>
    </location>
</feature>
<protein>
    <recommendedName>
        <fullName evidence="11">HMA domain-containing protein</fullName>
    </recommendedName>
</protein>
<keyword evidence="7" id="KW-1278">Translocase</keyword>
<dbReference type="PROSITE" id="PS00154">
    <property type="entry name" value="ATPASE_E1_E2"/>
    <property type="match status" value="1"/>
</dbReference>
<dbReference type="GO" id="GO:0016887">
    <property type="term" value="F:ATP hydrolysis activity"/>
    <property type="evidence" value="ECO:0007669"/>
    <property type="project" value="InterPro"/>
</dbReference>
<feature type="transmembrane region" description="Helical" evidence="10">
    <location>
        <begin position="1104"/>
        <end position="1124"/>
    </location>
</feature>
<dbReference type="SFLD" id="SFLDS00003">
    <property type="entry name" value="Haloacid_Dehalogenase"/>
    <property type="match status" value="1"/>
</dbReference>
<evidence type="ECO:0000256" key="8">
    <source>
        <dbReference type="ARBA" id="ARBA00022989"/>
    </source>
</evidence>
<comment type="similarity">
    <text evidence="2 10">Belongs to the cation transport ATPase (P-type) (TC 3.A.3) family. Type IB subfamily.</text>
</comment>
<dbReference type="InterPro" id="IPR023214">
    <property type="entry name" value="HAD_sf"/>
</dbReference>
<feature type="domain" description="HMA" evidence="11">
    <location>
        <begin position="207"/>
        <end position="272"/>
    </location>
</feature>
<keyword evidence="13" id="KW-1185">Reference proteome</keyword>
<dbReference type="STRING" id="155417.A0A4Q4TVB7"/>
<keyword evidence="6 10" id="KW-0067">ATP-binding</keyword>
<dbReference type="PANTHER" id="PTHR43520">
    <property type="entry name" value="ATP7, ISOFORM B"/>
    <property type="match status" value="1"/>
</dbReference>
<feature type="domain" description="HMA" evidence="11">
    <location>
        <begin position="14"/>
        <end position="80"/>
    </location>
</feature>
<dbReference type="OrthoDB" id="432719at2759"/>
<evidence type="ECO:0000313" key="12">
    <source>
        <dbReference type="EMBL" id="RYP10822.1"/>
    </source>
</evidence>
<dbReference type="InterPro" id="IPR027256">
    <property type="entry name" value="P-typ_ATPase_IB"/>
</dbReference>
<dbReference type="SFLD" id="SFLDF00027">
    <property type="entry name" value="p-type_atpase"/>
    <property type="match status" value="1"/>
</dbReference>
<dbReference type="NCBIfam" id="TIGR01525">
    <property type="entry name" value="ATPase-IB_hvy"/>
    <property type="match status" value="1"/>
</dbReference>
<dbReference type="Pfam" id="PF00403">
    <property type="entry name" value="HMA"/>
    <property type="match status" value="1"/>
</dbReference>
<dbReference type="SFLD" id="SFLDG00002">
    <property type="entry name" value="C1.7:_P-type_atpase_like"/>
    <property type="match status" value="1"/>
</dbReference>
<dbReference type="InterPro" id="IPR023299">
    <property type="entry name" value="ATPase_P-typ_cyto_dom_N"/>
</dbReference>
<dbReference type="InterPro" id="IPR006121">
    <property type="entry name" value="HMA_dom"/>
</dbReference>
<dbReference type="PROSITE" id="PS50846">
    <property type="entry name" value="HMA_2"/>
    <property type="match status" value="2"/>
</dbReference>
<dbReference type="CDD" id="cd00371">
    <property type="entry name" value="HMA"/>
    <property type="match status" value="1"/>
</dbReference>
<dbReference type="NCBIfam" id="TIGR01494">
    <property type="entry name" value="ATPase_P-type"/>
    <property type="match status" value="2"/>
</dbReference>
<feature type="transmembrane region" description="Helical" evidence="10">
    <location>
        <begin position="1071"/>
        <end position="1092"/>
    </location>
</feature>
<feature type="transmembrane region" description="Helical" evidence="10">
    <location>
        <begin position="384"/>
        <end position="408"/>
    </location>
</feature>
<dbReference type="SUPFAM" id="SSF81665">
    <property type="entry name" value="Calcium ATPase, transmembrane domain M"/>
    <property type="match status" value="1"/>
</dbReference>
<dbReference type="GO" id="GO:0055070">
    <property type="term" value="P:copper ion homeostasis"/>
    <property type="evidence" value="ECO:0007669"/>
    <property type="project" value="TreeGrafter"/>
</dbReference>
<dbReference type="Gene3D" id="3.40.50.1000">
    <property type="entry name" value="HAD superfamily/HAD-like"/>
    <property type="match status" value="1"/>
</dbReference>
<evidence type="ECO:0000256" key="5">
    <source>
        <dbReference type="ARBA" id="ARBA00022741"/>
    </source>
</evidence>
<dbReference type="PANTHER" id="PTHR43520:SF32">
    <property type="entry name" value="COPPER RESISTANCE P-TYPE ATPASE (EUROFUNG)"/>
    <property type="match status" value="1"/>
</dbReference>
<dbReference type="FunFam" id="2.70.150.10:FF:000068">
    <property type="entry name" value="Copper resistance-associated P-type ATPase"/>
    <property type="match status" value="1"/>
</dbReference>
<dbReference type="Proteomes" id="UP000293360">
    <property type="component" value="Unassembled WGS sequence"/>
</dbReference>
<dbReference type="Gene3D" id="2.70.150.10">
    <property type="entry name" value="Calcium-transporting ATPase, cytoplasmic transduction domain A"/>
    <property type="match status" value="1"/>
</dbReference>
<evidence type="ECO:0000256" key="6">
    <source>
        <dbReference type="ARBA" id="ARBA00022840"/>
    </source>
</evidence>
<organism evidence="12 13">
    <name type="scientific">Monosporascus ibericus</name>
    <dbReference type="NCBI Taxonomy" id="155417"/>
    <lineage>
        <taxon>Eukaryota</taxon>
        <taxon>Fungi</taxon>
        <taxon>Dikarya</taxon>
        <taxon>Ascomycota</taxon>
        <taxon>Pezizomycotina</taxon>
        <taxon>Sordariomycetes</taxon>
        <taxon>Xylariomycetidae</taxon>
        <taxon>Xylariales</taxon>
        <taxon>Xylariales incertae sedis</taxon>
        <taxon>Monosporascus</taxon>
    </lineage>
</organism>
<evidence type="ECO:0000256" key="4">
    <source>
        <dbReference type="ARBA" id="ARBA00022723"/>
    </source>
</evidence>
<dbReference type="InterPro" id="IPR008250">
    <property type="entry name" value="ATPase_P-typ_transduc_dom_A_sf"/>
</dbReference>
<evidence type="ECO:0000313" key="13">
    <source>
        <dbReference type="Proteomes" id="UP000293360"/>
    </source>
</evidence>
<dbReference type="Pfam" id="PF00702">
    <property type="entry name" value="Hydrolase"/>
    <property type="match status" value="1"/>
</dbReference>
<dbReference type="AlphaFoldDB" id="A0A4Q4TVB7"/>
<dbReference type="PRINTS" id="PR00119">
    <property type="entry name" value="CATATPASE"/>
</dbReference>
<dbReference type="InterPro" id="IPR018303">
    <property type="entry name" value="ATPase_P-typ_P_site"/>
</dbReference>
<evidence type="ECO:0000256" key="2">
    <source>
        <dbReference type="ARBA" id="ARBA00006024"/>
    </source>
</evidence>
<sequence length="1139" mass="122258">MAPSGEYPTHSETITTSFLLSNLHCPTCVTTIKEVLQDCAHHLKWVSPNVVTSVVTVEHHPAVTIGEMESTLQEAGFDVCGVTTSAGDIIDLDQRAPISYGNPDEGSAQDISRPVSALVRWFTSKTASETPTTRDHQAKVHLQNCEKCRTSKPHDPGEKTTFVEAYPSQLSCPTALDKTGNLEQPAKLSHKSFVAVEGDEATPKARRRATLAVGGMTCAVCINTITGELSKRDWVSKVVVSLVTNSATVEFNGGDKVGQVVEAIEDLGYEATVDTLVNLDEEEKLPSQERTVEIFLEGIYCQHCPDRVARSLGGFRRQLKIVSEPTEQRPIMKVVYVPEAPTFTVRQILAAIEASDPALTASIYHPPTLEERSRQILRNHQLQLIYRLVLTGIICIPTFIIGIVYMSLVPDENGSKQYLMAPWTSGISRAQISTFIMATPVYFLAADLFHTRALKEIKTMWRCGSRTPVWYRFCRFGSMNTLISLGTTIAYVSSVAQLIAAGVNRPLRISSSNIYFDSVIFLTFFLLLGRLMESFSKARAGDAVQTLGKLRPTTAILVERRGAEKEQDSVIQLDLLDFGDVVRVPYGASPPADGIIIQGESNFDESSLTGESHPVKKRLGDEVFSGTVNKDAPVLVQVTGVAGKSMLDQIVNVVREGQTKRAPIEQIADVMTSYFVPVITLIAILTWIIWMSLGLSGRIPSGWLDVSSGGWVAWSLQFATAVFVVACPCGLALAAPTAIFVGGGLAAKHGILVKGGGEAFEKASKVDCVVFDKTGTLTMGGEPSITDSDIYPDSDDVDEAHRATFLAALKGVEENSGHPIAKAIVAFCASKSSEIVNVDNIEEIPGKGMKATYAGSTAESSFELIVGNESLMADFSVHISSAVAALLLKWKAEAKSIALAATKPIFPRRGVLTPTYTLAAALSISDPIRPEAPAIIRALHTRGTAVWLLSGDNPTTAAAVALQLGINPDNVIAGVLPTEKAEKITYLQSTLKARAGPASESTTRRATVAMVGDGINDSPALTTADVGVAIGSGSDVAISSASFVLLNSDLHSVVNLLDLSSVVFRRIKFNFGWAIVYNCIAIPVAAGCFYPIVSHGGHVRLDPVWASLAMALSSISVVASSLLLRSRLPGVGFSVRRVE</sequence>
<keyword evidence="5 10" id="KW-0547">Nucleotide-binding</keyword>
<gene>
    <name evidence="12" type="ORF">DL764_000444</name>
</gene>
<keyword evidence="9 10" id="KW-0472">Membrane</keyword>
<dbReference type="InterPro" id="IPR044492">
    <property type="entry name" value="P_typ_ATPase_HD_dom"/>
</dbReference>
<feature type="transmembrane region" description="Helical" evidence="10">
    <location>
        <begin position="670"/>
        <end position="691"/>
    </location>
</feature>
<dbReference type="Gene3D" id="3.40.1110.10">
    <property type="entry name" value="Calcium-transporting ATPase, cytoplasmic domain N"/>
    <property type="match status" value="1"/>
</dbReference>
<dbReference type="InterPro" id="IPR059000">
    <property type="entry name" value="ATPase_P-type_domA"/>
</dbReference>
<feature type="transmembrane region" description="Helical" evidence="10">
    <location>
        <begin position="711"/>
        <end position="735"/>
    </location>
</feature>
<evidence type="ECO:0000259" key="11">
    <source>
        <dbReference type="PROSITE" id="PS50846"/>
    </source>
</evidence>
<dbReference type="GO" id="GO:0005507">
    <property type="term" value="F:copper ion binding"/>
    <property type="evidence" value="ECO:0007669"/>
    <property type="project" value="TreeGrafter"/>
</dbReference>
<keyword evidence="8 10" id="KW-1133">Transmembrane helix</keyword>